<dbReference type="Proteomes" id="UP001203665">
    <property type="component" value="Unassembled WGS sequence"/>
</dbReference>
<organism evidence="1 2">
    <name type="scientific">Alkalicoccobacillus plakortidis</name>
    <dbReference type="NCBI Taxonomy" id="444060"/>
    <lineage>
        <taxon>Bacteria</taxon>
        <taxon>Bacillati</taxon>
        <taxon>Bacillota</taxon>
        <taxon>Bacilli</taxon>
        <taxon>Bacillales</taxon>
        <taxon>Bacillaceae</taxon>
        <taxon>Alkalicoccobacillus</taxon>
    </lineage>
</organism>
<evidence type="ECO:0000313" key="2">
    <source>
        <dbReference type="Proteomes" id="UP001203665"/>
    </source>
</evidence>
<protein>
    <submittedName>
        <fullName evidence="1">YuzF family protein</fullName>
    </submittedName>
</protein>
<name>A0ABT0XJS5_9BACI</name>
<proteinExistence type="predicted"/>
<dbReference type="InterPro" id="IPR020139">
    <property type="entry name" value="DUF2642"/>
</dbReference>
<dbReference type="Pfam" id="PF10842">
    <property type="entry name" value="DUF2642"/>
    <property type="match status" value="1"/>
</dbReference>
<keyword evidence="2" id="KW-1185">Reference proteome</keyword>
<evidence type="ECO:0000313" key="1">
    <source>
        <dbReference type="EMBL" id="MCM2676148.1"/>
    </source>
</evidence>
<comment type="caution">
    <text evidence="1">The sequence shown here is derived from an EMBL/GenBank/DDBJ whole genome shotgun (WGS) entry which is preliminary data.</text>
</comment>
<sequence length="81" mass="9386">MNVNDQLDWTLNDPYLYSAASEYLNQMVEAQTTRGAVRGKLLDVQPDHLVIEMGGTPFYIRTQQIIWFFQQNNTILPTHIT</sequence>
<dbReference type="EMBL" id="JAMQJY010000001">
    <property type="protein sequence ID" value="MCM2676148.1"/>
    <property type="molecule type" value="Genomic_DNA"/>
</dbReference>
<gene>
    <name evidence="1" type="ORF">NDM98_12010</name>
</gene>
<accession>A0ABT0XJS5</accession>
<reference evidence="1" key="1">
    <citation type="submission" date="2022-06" db="EMBL/GenBank/DDBJ databases">
        <title>Alkalicoccobacillus porphyridii sp. nov., isolated from a marine red alga, Porphyridium purpureum and reclassification of Shouchella plakortidis and Shouchella gibsonii as Alkalicoccobacillus plakortidis comb. nov. and Alkalicoccobacillus gibsonii comb. nov.</title>
        <authorList>
            <person name="Kim K.H."/>
            <person name="Lee J.K."/>
            <person name="Han D.M."/>
            <person name="Baek J.H."/>
            <person name="Jeon C.O."/>
        </authorList>
    </citation>
    <scope>NUCLEOTIDE SEQUENCE</scope>
    <source>
        <strain evidence="1">DSM 19153</strain>
    </source>
</reference>